<accession>A0A1F5G185</accession>
<evidence type="ECO:0000256" key="3">
    <source>
        <dbReference type="ARBA" id="ARBA00022676"/>
    </source>
</evidence>
<dbReference type="Pfam" id="PF13231">
    <property type="entry name" value="PMT_2"/>
    <property type="match status" value="1"/>
</dbReference>
<evidence type="ECO:0000256" key="5">
    <source>
        <dbReference type="ARBA" id="ARBA00022692"/>
    </source>
</evidence>
<evidence type="ECO:0000259" key="9">
    <source>
        <dbReference type="Pfam" id="PF13231"/>
    </source>
</evidence>
<feature type="domain" description="Glycosyltransferase RgtA/B/C/D-like" evidence="9">
    <location>
        <begin position="85"/>
        <end position="243"/>
    </location>
</feature>
<feature type="transmembrane region" description="Helical" evidence="8">
    <location>
        <begin position="340"/>
        <end position="361"/>
    </location>
</feature>
<evidence type="ECO:0000313" key="11">
    <source>
        <dbReference type="Proteomes" id="UP000177069"/>
    </source>
</evidence>
<keyword evidence="3" id="KW-0328">Glycosyltransferase</keyword>
<dbReference type="GO" id="GO:0005886">
    <property type="term" value="C:plasma membrane"/>
    <property type="evidence" value="ECO:0007669"/>
    <property type="project" value="UniProtKB-SubCell"/>
</dbReference>
<evidence type="ECO:0000256" key="6">
    <source>
        <dbReference type="ARBA" id="ARBA00022989"/>
    </source>
</evidence>
<feature type="transmembrane region" description="Helical" evidence="8">
    <location>
        <begin position="289"/>
        <end position="308"/>
    </location>
</feature>
<reference evidence="10 11" key="1">
    <citation type="journal article" date="2016" name="Nat. Commun.">
        <title>Thousands of microbial genomes shed light on interconnected biogeochemical processes in an aquifer system.</title>
        <authorList>
            <person name="Anantharaman K."/>
            <person name="Brown C.T."/>
            <person name="Hug L.A."/>
            <person name="Sharon I."/>
            <person name="Castelle C.J."/>
            <person name="Probst A.J."/>
            <person name="Thomas B.C."/>
            <person name="Singh A."/>
            <person name="Wilkins M.J."/>
            <person name="Karaoz U."/>
            <person name="Brodie E.L."/>
            <person name="Williams K.H."/>
            <person name="Hubbard S.S."/>
            <person name="Banfield J.F."/>
        </authorList>
    </citation>
    <scope>NUCLEOTIDE SEQUENCE [LARGE SCALE GENOMIC DNA]</scope>
</reference>
<keyword evidence="4" id="KW-0808">Transferase</keyword>
<dbReference type="PANTHER" id="PTHR33908">
    <property type="entry name" value="MANNOSYLTRANSFERASE YKCB-RELATED"/>
    <property type="match status" value="1"/>
</dbReference>
<gene>
    <name evidence="10" type="ORF">A2696_03910</name>
</gene>
<feature type="transmembrane region" description="Helical" evidence="8">
    <location>
        <begin position="373"/>
        <end position="391"/>
    </location>
</feature>
<protein>
    <recommendedName>
        <fullName evidence="9">Glycosyltransferase RgtA/B/C/D-like domain-containing protein</fullName>
    </recommendedName>
</protein>
<evidence type="ECO:0000256" key="1">
    <source>
        <dbReference type="ARBA" id="ARBA00004651"/>
    </source>
</evidence>
<feature type="transmembrane region" description="Helical" evidence="8">
    <location>
        <begin position="138"/>
        <end position="155"/>
    </location>
</feature>
<dbReference type="GO" id="GO:0009103">
    <property type="term" value="P:lipopolysaccharide biosynthetic process"/>
    <property type="evidence" value="ECO:0007669"/>
    <property type="project" value="UniProtKB-ARBA"/>
</dbReference>
<feature type="transmembrane region" description="Helical" evidence="8">
    <location>
        <begin position="112"/>
        <end position="132"/>
    </location>
</feature>
<dbReference type="AlphaFoldDB" id="A0A1F5G185"/>
<feature type="transmembrane region" description="Helical" evidence="8">
    <location>
        <begin position="6"/>
        <end position="24"/>
    </location>
</feature>
<feature type="transmembrane region" description="Helical" evidence="8">
    <location>
        <begin position="162"/>
        <end position="180"/>
    </location>
</feature>
<comment type="subcellular location">
    <subcellularLocation>
        <location evidence="1">Cell membrane</location>
        <topology evidence="1">Multi-pass membrane protein</topology>
    </subcellularLocation>
</comment>
<feature type="transmembrane region" description="Helical" evidence="8">
    <location>
        <begin position="192"/>
        <end position="221"/>
    </location>
</feature>
<evidence type="ECO:0000256" key="2">
    <source>
        <dbReference type="ARBA" id="ARBA00022475"/>
    </source>
</evidence>
<dbReference type="InterPro" id="IPR050297">
    <property type="entry name" value="LipidA_mod_glycosyltrf_83"/>
</dbReference>
<evidence type="ECO:0000256" key="8">
    <source>
        <dbReference type="SAM" id="Phobius"/>
    </source>
</evidence>
<keyword evidence="2" id="KW-1003">Cell membrane</keyword>
<organism evidence="10 11">
    <name type="scientific">Candidatus Curtissbacteria bacterium RIFCSPHIGHO2_01_FULL_41_13</name>
    <dbReference type="NCBI Taxonomy" id="1797745"/>
    <lineage>
        <taxon>Bacteria</taxon>
        <taxon>Candidatus Curtissiibacteriota</taxon>
    </lineage>
</organism>
<evidence type="ECO:0000256" key="4">
    <source>
        <dbReference type="ARBA" id="ARBA00022679"/>
    </source>
</evidence>
<comment type="caution">
    <text evidence="10">The sequence shown here is derived from an EMBL/GenBank/DDBJ whole genome shotgun (WGS) entry which is preliminary data.</text>
</comment>
<evidence type="ECO:0000313" key="10">
    <source>
        <dbReference type="EMBL" id="OGD85609.1"/>
    </source>
</evidence>
<sequence>MSKSSIFIGLLIVIAFVGTLLRLIHYDRIPPFAATQDEFFYPWAGMTLIEDGIPTAWSWFESYPKRDIVVYWGATYPLVTPWVEKPPLYSLITGSLVLLTGAKELDDVRLSIIRLIPVTLSFFTIFLTGLLAKALFGNKIGLLSALLYVAVPTIVMANRLSLVENLLTPIVLLALYIYSLERGGKLLKAKPYVLGFLSGLAVLTKNIGIALPIIFVVIYLYQRKWKEVSIIALITVVFALVHPLMGLYYDWNLFIDVMKDYQKGHALVGLPELTQTIFRFPVIGHKDKIFLDGAMLAGYLLLFSSPFWLKFKNNFVLLGFPFVYVVFLDILESGGTDFSYFGWHVFPLFPFLMILMSKVLYDLWQKPNFLQSLFFYLILGSSTVRFFLLLSPVFQRSWQWLMAIFLIILIGGFALKRNYQRLILTVLFAIFLIVNILVVINLNQIYPGFPQPFQ</sequence>
<keyword evidence="5 8" id="KW-0812">Transmembrane</keyword>
<keyword evidence="6 8" id="KW-1133">Transmembrane helix</keyword>
<dbReference type="PANTHER" id="PTHR33908:SF11">
    <property type="entry name" value="MEMBRANE PROTEIN"/>
    <property type="match status" value="1"/>
</dbReference>
<feature type="transmembrane region" description="Helical" evidence="8">
    <location>
        <begin position="315"/>
        <end position="334"/>
    </location>
</feature>
<keyword evidence="7 8" id="KW-0472">Membrane</keyword>
<evidence type="ECO:0000256" key="7">
    <source>
        <dbReference type="ARBA" id="ARBA00023136"/>
    </source>
</evidence>
<dbReference type="GO" id="GO:0016763">
    <property type="term" value="F:pentosyltransferase activity"/>
    <property type="evidence" value="ECO:0007669"/>
    <property type="project" value="TreeGrafter"/>
</dbReference>
<dbReference type="InterPro" id="IPR038731">
    <property type="entry name" value="RgtA/B/C-like"/>
</dbReference>
<feature type="transmembrane region" description="Helical" evidence="8">
    <location>
        <begin position="228"/>
        <end position="249"/>
    </location>
</feature>
<feature type="transmembrane region" description="Helical" evidence="8">
    <location>
        <begin position="397"/>
        <end position="415"/>
    </location>
</feature>
<proteinExistence type="predicted"/>
<name>A0A1F5G185_9BACT</name>
<feature type="transmembrane region" description="Helical" evidence="8">
    <location>
        <begin position="422"/>
        <end position="446"/>
    </location>
</feature>
<dbReference type="Proteomes" id="UP000177069">
    <property type="component" value="Unassembled WGS sequence"/>
</dbReference>
<dbReference type="EMBL" id="MFBA01000020">
    <property type="protein sequence ID" value="OGD85609.1"/>
    <property type="molecule type" value="Genomic_DNA"/>
</dbReference>